<dbReference type="RefSeq" id="WP_094367420.1">
    <property type="nucleotide sequence ID" value="NZ_NOJY02000016.1"/>
</dbReference>
<dbReference type="PRINTS" id="PR00176">
    <property type="entry name" value="NANEUSMPORT"/>
</dbReference>
<evidence type="ECO:0000256" key="2">
    <source>
        <dbReference type="ARBA" id="ARBA00022448"/>
    </source>
</evidence>
<evidence type="ECO:0000313" key="8">
    <source>
        <dbReference type="Proteomes" id="UP000215694"/>
    </source>
</evidence>
<sequence>MNNESLASNSQKLNKRDVFSNKFGFIVSCVGAALGLGNIWMFSYKLGKYGGAAFLIPYFLFVFVLGSTGLITEFTFGRMFKSGSFSAIKQVFKGRNIKGGSVVGIIPTLGLAGVFMFYSIVIGWILKYFFLSVTGELGAINTTTYFDAFAGTSSTIPWFLLSVLITLSVVGLGVSKGIENLNKVIMPLLLVLFIVLTIKSLSLEGSMAGVEYLLKPRWEHLLNGETWIMALGQAFFTVSLNGCGMVVYGSYINEKFDIPSSAFSTALFDTIAALVASFMIIPAVFAFNLDVTAGPSLLFITVPTIFKSMPYGDILSILFFLSIIFAAISSSVNMLEGIVEAVISSINISRKKASLFIGLICFVLAIPLATNMIAFDNFTNLITIIVSPIGALIVAVVFFYMIDKDTILNEINKGCKKRINNGFIVFGKYVFVLVTIAVTILGTVYGGIG</sequence>
<feature type="transmembrane region" description="Helical" evidence="6">
    <location>
        <begin position="263"/>
        <end position="287"/>
    </location>
</feature>
<feature type="transmembrane region" description="Helical" evidence="6">
    <location>
        <begin position="101"/>
        <end position="126"/>
    </location>
</feature>
<dbReference type="GO" id="GO:0016020">
    <property type="term" value="C:membrane"/>
    <property type="evidence" value="ECO:0007669"/>
    <property type="project" value="UniProtKB-SubCell"/>
</dbReference>
<keyword evidence="4 6" id="KW-1133">Transmembrane helix</keyword>
<dbReference type="SUPFAM" id="SSF161070">
    <property type="entry name" value="SNF-like"/>
    <property type="match status" value="1"/>
</dbReference>
<dbReference type="PANTHER" id="PTHR42948">
    <property type="entry name" value="TRANSPORTER"/>
    <property type="match status" value="1"/>
</dbReference>
<feature type="transmembrane region" description="Helical" evidence="6">
    <location>
        <begin position="381"/>
        <end position="402"/>
    </location>
</feature>
<organism evidence="7 8">
    <name type="scientific">Romboutsia weinsteinii</name>
    <dbReference type="NCBI Taxonomy" id="2020949"/>
    <lineage>
        <taxon>Bacteria</taxon>
        <taxon>Bacillati</taxon>
        <taxon>Bacillota</taxon>
        <taxon>Clostridia</taxon>
        <taxon>Peptostreptococcales</taxon>
        <taxon>Peptostreptococcaceae</taxon>
        <taxon>Romboutsia</taxon>
    </lineage>
</organism>
<keyword evidence="2" id="KW-0813">Transport</keyword>
<dbReference type="PROSITE" id="PS50267">
    <property type="entry name" value="NA_NEUROTRAN_SYMP_3"/>
    <property type="match status" value="1"/>
</dbReference>
<comment type="subcellular location">
    <subcellularLocation>
        <location evidence="1">Membrane</location>
        <topology evidence="1">Multi-pass membrane protein</topology>
    </subcellularLocation>
</comment>
<keyword evidence="8" id="KW-1185">Reference proteome</keyword>
<feature type="transmembrane region" description="Helical" evidence="6">
    <location>
        <begin position="156"/>
        <end position="174"/>
    </location>
</feature>
<feature type="transmembrane region" description="Helical" evidence="6">
    <location>
        <begin position="314"/>
        <end position="335"/>
    </location>
</feature>
<dbReference type="PANTHER" id="PTHR42948:SF1">
    <property type="entry name" value="TRANSPORTER"/>
    <property type="match status" value="1"/>
</dbReference>
<dbReference type="AlphaFoldDB" id="A0A371J329"/>
<feature type="transmembrane region" description="Helical" evidence="6">
    <location>
        <begin position="355"/>
        <end position="375"/>
    </location>
</feature>
<feature type="transmembrane region" description="Helical" evidence="6">
    <location>
        <begin position="423"/>
        <end position="448"/>
    </location>
</feature>
<feature type="transmembrane region" description="Helical" evidence="6">
    <location>
        <begin position="23"/>
        <end position="43"/>
    </location>
</feature>
<dbReference type="InterPro" id="IPR000175">
    <property type="entry name" value="Na/ntran_symport"/>
</dbReference>
<dbReference type="Pfam" id="PF00209">
    <property type="entry name" value="SNF"/>
    <property type="match status" value="2"/>
</dbReference>
<dbReference type="CDD" id="cd10336">
    <property type="entry name" value="SLC6sbd_Tyt1-Like"/>
    <property type="match status" value="1"/>
</dbReference>
<evidence type="ECO:0000313" key="7">
    <source>
        <dbReference type="EMBL" id="RDY27103.1"/>
    </source>
</evidence>
<dbReference type="InterPro" id="IPR047218">
    <property type="entry name" value="YocR/YhdH-like"/>
</dbReference>
<feature type="transmembrane region" description="Helical" evidence="6">
    <location>
        <begin position="227"/>
        <end position="251"/>
    </location>
</feature>
<evidence type="ECO:0000256" key="4">
    <source>
        <dbReference type="ARBA" id="ARBA00022989"/>
    </source>
</evidence>
<dbReference type="Proteomes" id="UP000215694">
    <property type="component" value="Unassembled WGS sequence"/>
</dbReference>
<dbReference type="OrthoDB" id="9762833at2"/>
<evidence type="ECO:0000256" key="5">
    <source>
        <dbReference type="ARBA" id="ARBA00023136"/>
    </source>
</evidence>
<keyword evidence="3 6" id="KW-0812">Transmembrane</keyword>
<dbReference type="InterPro" id="IPR037272">
    <property type="entry name" value="SNS_sf"/>
</dbReference>
<dbReference type="NCBIfam" id="NF037979">
    <property type="entry name" value="Na_transp"/>
    <property type="match status" value="1"/>
</dbReference>
<feature type="transmembrane region" description="Helical" evidence="6">
    <location>
        <begin position="186"/>
        <end position="207"/>
    </location>
</feature>
<name>A0A371J329_9FIRM</name>
<comment type="caution">
    <text evidence="7">The sequence shown here is derived from an EMBL/GenBank/DDBJ whole genome shotgun (WGS) entry which is preliminary data.</text>
</comment>
<dbReference type="EMBL" id="NOJY02000016">
    <property type="protein sequence ID" value="RDY27103.1"/>
    <property type="molecule type" value="Genomic_DNA"/>
</dbReference>
<keyword evidence="5 6" id="KW-0472">Membrane</keyword>
<evidence type="ECO:0000256" key="3">
    <source>
        <dbReference type="ARBA" id="ARBA00022692"/>
    </source>
</evidence>
<evidence type="ECO:0000256" key="6">
    <source>
        <dbReference type="SAM" id="Phobius"/>
    </source>
</evidence>
<feature type="transmembrane region" description="Helical" evidence="6">
    <location>
        <begin position="55"/>
        <end position="80"/>
    </location>
</feature>
<evidence type="ECO:0000256" key="1">
    <source>
        <dbReference type="ARBA" id="ARBA00004141"/>
    </source>
</evidence>
<gene>
    <name evidence="7" type="ORF">CHL78_010800</name>
</gene>
<accession>A0A371J329</accession>
<proteinExistence type="predicted"/>
<protein>
    <submittedName>
        <fullName evidence="7">Sodium-dependent transporter</fullName>
    </submittedName>
</protein>
<reference evidence="7 8" key="1">
    <citation type="journal article" date="2017" name="Genome Announc.">
        <title>Draft Genome Sequence of Romboutsia weinsteinii sp. nov. Strain CCRI-19649(T) Isolated from Surface Water.</title>
        <authorList>
            <person name="Maheux A.F."/>
            <person name="Boudreau D.K."/>
            <person name="Berube E."/>
            <person name="Boissinot M."/>
            <person name="Cantin P."/>
            <person name="Raymond F."/>
            <person name="Corbeil J."/>
            <person name="Omar R.F."/>
            <person name="Bergeron M.G."/>
        </authorList>
    </citation>
    <scope>NUCLEOTIDE SEQUENCE [LARGE SCALE GENOMIC DNA]</scope>
    <source>
        <strain evidence="7 8">CCRI-19649</strain>
    </source>
</reference>